<evidence type="ECO:0000256" key="1">
    <source>
        <dbReference type="ARBA" id="ARBA00004294"/>
    </source>
</evidence>
<keyword evidence="4" id="KW-0653">Protein transport</keyword>
<name>A0AA40BCQ7_9PEZI</name>
<evidence type="ECO:0000256" key="6">
    <source>
        <dbReference type="ARBA" id="ARBA00023136"/>
    </source>
</evidence>
<evidence type="ECO:0000259" key="7">
    <source>
        <dbReference type="Pfam" id="PF10568"/>
    </source>
</evidence>
<evidence type="ECO:0000313" key="8">
    <source>
        <dbReference type="EMBL" id="KAK0731829.1"/>
    </source>
</evidence>
<dbReference type="Pfam" id="PF10568">
    <property type="entry name" value="Tom37"/>
    <property type="match status" value="1"/>
</dbReference>
<dbReference type="Proteomes" id="UP001172102">
    <property type="component" value="Unassembled WGS sequence"/>
</dbReference>
<keyword evidence="2" id="KW-0813">Transport</keyword>
<protein>
    <submittedName>
        <fullName evidence="8">Tom37 C-terminal domain-containing protein</fullName>
    </submittedName>
</protein>
<dbReference type="EMBL" id="JAUKUA010000001">
    <property type="protein sequence ID" value="KAK0731829.1"/>
    <property type="molecule type" value="Genomic_DNA"/>
</dbReference>
<dbReference type="GO" id="GO:0015031">
    <property type="term" value="P:protein transport"/>
    <property type="evidence" value="ECO:0007669"/>
    <property type="project" value="UniProtKB-KW"/>
</dbReference>
<evidence type="ECO:0000256" key="5">
    <source>
        <dbReference type="ARBA" id="ARBA00023128"/>
    </source>
</evidence>
<keyword evidence="5" id="KW-0496">Mitochondrion</keyword>
<dbReference type="CDD" id="cd03078">
    <property type="entry name" value="GST_N_Metaxin1_like"/>
    <property type="match status" value="1"/>
</dbReference>
<comment type="caution">
    <text evidence="8">The sequence shown here is derived from an EMBL/GenBank/DDBJ whole genome shotgun (WGS) entry which is preliminary data.</text>
</comment>
<gene>
    <name evidence="8" type="ORF">B0H67DRAFT_475855</name>
</gene>
<evidence type="ECO:0000256" key="4">
    <source>
        <dbReference type="ARBA" id="ARBA00022927"/>
    </source>
</evidence>
<reference evidence="8" key="1">
    <citation type="submission" date="2023-06" db="EMBL/GenBank/DDBJ databases">
        <title>Genome-scale phylogeny and comparative genomics of the fungal order Sordariales.</title>
        <authorList>
            <consortium name="Lawrence Berkeley National Laboratory"/>
            <person name="Hensen N."/>
            <person name="Bonometti L."/>
            <person name="Westerberg I."/>
            <person name="Brannstrom I.O."/>
            <person name="Guillou S."/>
            <person name="Cros-Aarteil S."/>
            <person name="Calhoun S."/>
            <person name="Haridas S."/>
            <person name="Kuo A."/>
            <person name="Mondo S."/>
            <person name="Pangilinan J."/>
            <person name="Riley R."/>
            <person name="Labutti K."/>
            <person name="Andreopoulos B."/>
            <person name="Lipzen A."/>
            <person name="Chen C."/>
            <person name="Yanf M."/>
            <person name="Daum C."/>
            <person name="Ng V."/>
            <person name="Clum A."/>
            <person name="Steindorff A."/>
            <person name="Ohm R."/>
            <person name="Martin F."/>
            <person name="Silar P."/>
            <person name="Natvig D."/>
            <person name="Lalanne C."/>
            <person name="Gautier V."/>
            <person name="Ament-Velasquez S.L."/>
            <person name="Kruys A."/>
            <person name="Hutchinson M.I."/>
            <person name="Powell A.J."/>
            <person name="Barry K."/>
            <person name="Miller A.N."/>
            <person name="Grigoriev I.V."/>
            <person name="Debuchy R."/>
            <person name="Gladieux P."/>
            <person name="Thoren M.H."/>
            <person name="Johannesson H."/>
        </authorList>
    </citation>
    <scope>NUCLEOTIDE SEQUENCE</scope>
    <source>
        <strain evidence="8">SMH4607-1</strain>
    </source>
</reference>
<keyword evidence="6" id="KW-0472">Membrane</keyword>
<dbReference type="GO" id="GO:0007005">
    <property type="term" value="P:mitochondrion organization"/>
    <property type="evidence" value="ECO:0007669"/>
    <property type="project" value="TreeGrafter"/>
</dbReference>
<evidence type="ECO:0000256" key="2">
    <source>
        <dbReference type="ARBA" id="ARBA00022448"/>
    </source>
</evidence>
<keyword evidence="3" id="KW-1000">Mitochondrion outer membrane</keyword>
<evidence type="ECO:0000256" key="3">
    <source>
        <dbReference type="ARBA" id="ARBA00022787"/>
    </source>
</evidence>
<feature type="domain" description="Mitochondrial outer membrane transport complex Sam37/metaxin N-terminal" evidence="7">
    <location>
        <begin position="23"/>
        <end position="155"/>
    </location>
</feature>
<comment type="subcellular location">
    <subcellularLocation>
        <location evidence="1">Mitochondrion outer membrane</location>
    </subcellularLocation>
</comment>
<dbReference type="GO" id="GO:0001401">
    <property type="term" value="C:SAM complex"/>
    <property type="evidence" value="ECO:0007669"/>
    <property type="project" value="InterPro"/>
</dbReference>
<dbReference type="InterPro" id="IPR050931">
    <property type="entry name" value="Mito_Protein_Transport_Metaxin"/>
</dbReference>
<dbReference type="AlphaFoldDB" id="A0AA40BCQ7"/>
<proteinExistence type="predicted"/>
<dbReference type="PANTHER" id="PTHR12289">
    <property type="entry name" value="METAXIN RELATED"/>
    <property type="match status" value="1"/>
</dbReference>
<sequence length="404" mass="43296">MELTMELHVWGGAFGLPSIDPECLATIAYFTQTLSPGVFTLIPTSPSAVPTNQLPSLYIRSTNTWIPSFAAITAFIQTATSISMRTTGVVRDGPPLTPAQKADSAAYTAFLALHAAPLLALSLYVSSANWAAGTRPAYSAILPFPLAWTEPPAIRAAMTRRAEHLGMSALDTDAVAEKEERLEAAAAAAGWVTAKKTVREMLAPEQKGRIRLERLAGDVLEVLAAVDWDGVSRETRCLGLAYLALMDVTALPRPWLSDVMREKYPTCAQALKKLWAAVFPPGSKLLWVRDGPENRVLRVGARFANGLIKDVPVFGQAWHRFWAGVKRRALQSQAVGNAHKGSVGTSLAANMLFLTFATSAVLGFGSMAGYGPSLRSLGGLPAFGLPLQIWKRPLSGLAGAPYGR</sequence>
<accession>A0AA40BCQ7</accession>
<dbReference type="PANTHER" id="PTHR12289:SF41">
    <property type="entry name" value="FAILED AXON CONNECTIONS-RELATED"/>
    <property type="match status" value="1"/>
</dbReference>
<keyword evidence="9" id="KW-1185">Reference proteome</keyword>
<organism evidence="8 9">
    <name type="scientific">Lasiosphaeris hirsuta</name>
    <dbReference type="NCBI Taxonomy" id="260670"/>
    <lineage>
        <taxon>Eukaryota</taxon>
        <taxon>Fungi</taxon>
        <taxon>Dikarya</taxon>
        <taxon>Ascomycota</taxon>
        <taxon>Pezizomycotina</taxon>
        <taxon>Sordariomycetes</taxon>
        <taxon>Sordariomycetidae</taxon>
        <taxon>Sordariales</taxon>
        <taxon>Lasiosphaeriaceae</taxon>
        <taxon>Lasiosphaeris</taxon>
    </lineage>
</organism>
<dbReference type="InterPro" id="IPR019564">
    <property type="entry name" value="Sam37/metaxin_N"/>
</dbReference>
<evidence type="ECO:0000313" key="9">
    <source>
        <dbReference type="Proteomes" id="UP001172102"/>
    </source>
</evidence>